<dbReference type="EMBL" id="SDWU01000002">
    <property type="protein sequence ID" value="RYC04205.1"/>
    <property type="molecule type" value="Genomic_DNA"/>
</dbReference>
<keyword evidence="4" id="KW-1133">Transmembrane helix</keyword>
<proteinExistence type="predicted"/>
<evidence type="ECO:0000256" key="3">
    <source>
        <dbReference type="SAM" id="MobiDB-lite"/>
    </source>
</evidence>
<dbReference type="AlphaFoldDB" id="A0A4Q2SFJ8"/>
<dbReference type="PANTHER" id="PTHR37042:SF4">
    <property type="entry name" value="OUTER MEMBRANE PROTEIN RV1973"/>
    <property type="match status" value="1"/>
</dbReference>
<gene>
    <name evidence="6" type="ORF">EUA07_01575</name>
</gene>
<evidence type="ECO:0000256" key="1">
    <source>
        <dbReference type="ARBA" id="ARBA00004370"/>
    </source>
</evidence>
<dbReference type="InterPro" id="IPR001623">
    <property type="entry name" value="DnaJ_domain"/>
</dbReference>
<keyword evidence="4" id="KW-0812">Transmembrane</keyword>
<feature type="region of interest" description="Disordered" evidence="3">
    <location>
        <begin position="66"/>
        <end position="99"/>
    </location>
</feature>
<reference evidence="6 7" key="1">
    <citation type="submission" date="2019-01" db="EMBL/GenBank/DDBJ databases">
        <title>Novel species of Nocardioides.</title>
        <authorList>
            <person name="Liu Q."/>
            <person name="Xin Y.-H."/>
        </authorList>
    </citation>
    <scope>NUCLEOTIDE SEQUENCE [LARGE SCALE GENOMIC DNA]</scope>
    <source>
        <strain evidence="6 7">CGMCC 4.6875</strain>
    </source>
</reference>
<feature type="domain" description="J" evidence="5">
    <location>
        <begin position="6"/>
        <end position="63"/>
    </location>
</feature>
<dbReference type="Proteomes" id="UP000293291">
    <property type="component" value="Unassembled WGS sequence"/>
</dbReference>
<dbReference type="PANTHER" id="PTHR37042">
    <property type="entry name" value="OUTER MEMBRANE PROTEIN RV1973"/>
    <property type="match status" value="1"/>
</dbReference>
<dbReference type="InterPro" id="IPR036869">
    <property type="entry name" value="J_dom_sf"/>
</dbReference>
<dbReference type="OrthoDB" id="3829670at2"/>
<evidence type="ECO:0000259" key="5">
    <source>
        <dbReference type="PROSITE" id="PS50076"/>
    </source>
</evidence>
<evidence type="ECO:0000313" key="7">
    <source>
        <dbReference type="Proteomes" id="UP000293291"/>
    </source>
</evidence>
<evidence type="ECO:0000256" key="4">
    <source>
        <dbReference type="SAM" id="Phobius"/>
    </source>
</evidence>
<evidence type="ECO:0000313" key="6">
    <source>
        <dbReference type="EMBL" id="RYC04205.1"/>
    </source>
</evidence>
<feature type="transmembrane region" description="Helical" evidence="4">
    <location>
        <begin position="102"/>
        <end position="125"/>
    </location>
</feature>
<dbReference type="GO" id="GO:0016020">
    <property type="term" value="C:membrane"/>
    <property type="evidence" value="ECO:0007669"/>
    <property type="project" value="UniProtKB-SubCell"/>
</dbReference>
<dbReference type="PROSITE" id="PS50076">
    <property type="entry name" value="DNAJ_2"/>
    <property type="match status" value="1"/>
</dbReference>
<feature type="compositionally biased region" description="Low complexity" evidence="3">
    <location>
        <begin position="70"/>
        <end position="84"/>
    </location>
</feature>
<dbReference type="Gene3D" id="1.10.287.110">
    <property type="entry name" value="DnaJ domain"/>
    <property type="match status" value="1"/>
</dbReference>
<organism evidence="6 7">
    <name type="scientific">Nocardioides ganghwensis</name>
    <dbReference type="NCBI Taxonomy" id="252230"/>
    <lineage>
        <taxon>Bacteria</taxon>
        <taxon>Bacillati</taxon>
        <taxon>Actinomycetota</taxon>
        <taxon>Actinomycetes</taxon>
        <taxon>Propionibacteriales</taxon>
        <taxon>Nocardioidaceae</taxon>
        <taxon>Nocardioides</taxon>
    </lineage>
</organism>
<dbReference type="Pfam" id="PF00226">
    <property type="entry name" value="DnaJ"/>
    <property type="match status" value="1"/>
</dbReference>
<dbReference type="SUPFAM" id="SSF46565">
    <property type="entry name" value="Chaperone J-domain"/>
    <property type="match status" value="1"/>
</dbReference>
<protein>
    <recommendedName>
        <fullName evidence="5">J domain-containing protein</fullName>
    </recommendedName>
</protein>
<evidence type="ECO:0000256" key="2">
    <source>
        <dbReference type="ARBA" id="ARBA00023136"/>
    </source>
</evidence>
<comment type="subcellular location">
    <subcellularLocation>
        <location evidence="1">Membrane</location>
    </subcellularLocation>
</comment>
<name>A0A4Q2SFJ8_9ACTN</name>
<keyword evidence="2 4" id="KW-0472">Membrane</keyword>
<keyword evidence="7" id="KW-1185">Reference proteome</keyword>
<dbReference type="RefSeq" id="WP_129453258.1">
    <property type="nucleotide sequence ID" value="NZ_JACXYX010000002.1"/>
</dbReference>
<accession>A0A4Q2SFJ8</accession>
<comment type="caution">
    <text evidence="6">The sequence shown here is derived from an EMBL/GenBank/DDBJ whole genome shotgun (WGS) entry which is preliminary data.</text>
</comment>
<sequence>MSDAPTWYDLLDVPRDASTEDVRAAWKAQIADLEPGDRRFETLNRAAKVLLDPAAREAYDAGLDAERSSPAAVADAPPAEDAPALSDVEGERERATAGSGDVPSWLLAGLGVLAAGLVAATAWMWTAGDEGDDSAAREAQVAAERAVVPVLSYDYETLEADQRAAQALMTGGYREEYDKLFTVLEDNAPQTQTRVTADVIASGIVRAAADRVQVLVFVDRPTTNKLNAEPVVYKDQVTVAMQLVDGEWLVDDLTTSPVQG</sequence>